<dbReference type="FunFam" id="3.40.47.10:FF:000009">
    <property type="entry name" value="3-oxoacyl-[acyl-carrier-protein] synthase 2"/>
    <property type="match status" value="1"/>
</dbReference>
<evidence type="ECO:0000313" key="18">
    <source>
        <dbReference type="EMBL" id="ABR48904.1"/>
    </source>
</evidence>
<keyword evidence="19" id="KW-1185">Reference proteome</keyword>
<dbReference type="InterPro" id="IPR014031">
    <property type="entry name" value="Ketoacyl_synth_C"/>
</dbReference>
<evidence type="ECO:0000256" key="2">
    <source>
        <dbReference type="ARBA" id="ARBA00008467"/>
    </source>
</evidence>
<evidence type="ECO:0000256" key="7">
    <source>
        <dbReference type="ARBA" id="ARBA00022832"/>
    </source>
</evidence>
<dbReference type="Proteomes" id="UP000001572">
    <property type="component" value="Chromosome"/>
</dbReference>
<dbReference type="PROSITE" id="PS00018">
    <property type="entry name" value="EF_HAND_1"/>
    <property type="match status" value="1"/>
</dbReference>
<evidence type="ECO:0000256" key="8">
    <source>
        <dbReference type="ARBA" id="ARBA00023098"/>
    </source>
</evidence>
<dbReference type="PROSITE" id="PS52004">
    <property type="entry name" value="KS3_2"/>
    <property type="match status" value="1"/>
</dbReference>
<sequence length="414" mass="44265">MNRRVVVTGLGCITPVGVGKEQFWSSLINGVSGVSEITRFDASELPTKIAAVVKDFDGEDYIDKKELRKMDRFTQFAVAASQLAIEDSGCNLEEIVQERFGVVLGSGIGGIETLEAQKEKMLEKGAKRVSPFFIPMMISNMGSGYISMILGAKGPNTTVVTACASATNAIGEAFKIIQRGDADMMMTGGAEASITPLAMAGFCSMKAMSTRNEEPEKASRPFDKDRDGFVMGEGSGMLLLEDLDHALKRGAKIYGEVVGYGMSADAYHITSPAPGGEGAARAMQNALNDAKANPEEIDYINAHGTSTPYNDQFETMAIKTVFKEHASKLCISSTKSMTGHLLGAAGGIEAMACVLAIQEGVIPPTINYTTPDPECDLDYVPNIARNREVNYALSNSLGFGGHNATVLFKKYRGQ</sequence>
<evidence type="ECO:0000256" key="5">
    <source>
        <dbReference type="ARBA" id="ARBA00022516"/>
    </source>
</evidence>
<reference evidence="19" key="1">
    <citation type="journal article" date="2016" name="Genome Announc.">
        <title>Complete genome sequence of Alkaliphilus metalliredigens strain QYMF, an alkaliphilic and metal-reducing bacterium isolated from borax-contaminated leachate ponds.</title>
        <authorList>
            <person name="Hwang C."/>
            <person name="Copeland A."/>
            <person name="Lucas S."/>
            <person name="Lapidus A."/>
            <person name="Barry K."/>
            <person name="Detter J.C."/>
            <person name="Glavina Del Rio T."/>
            <person name="Hammon N."/>
            <person name="Israni S."/>
            <person name="Dalin E."/>
            <person name="Tice H."/>
            <person name="Pitluck S."/>
            <person name="Chertkov O."/>
            <person name="Brettin T."/>
            <person name="Bruce D."/>
            <person name="Han C."/>
            <person name="Schmutz J."/>
            <person name="Larimer F."/>
            <person name="Land M.L."/>
            <person name="Hauser L."/>
            <person name="Kyrpides N."/>
            <person name="Mikhailova N."/>
            <person name="Ye Q."/>
            <person name="Zhou J."/>
            <person name="Richardson P."/>
            <person name="Fields M.W."/>
        </authorList>
    </citation>
    <scope>NUCLEOTIDE SEQUENCE [LARGE SCALE GENOMIC DNA]</scope>
    <source>
        <strain evidence="19">QYMF</strain>
    </source>
</reference>
<dbReference type="PROSITE" id="PS00606">
    <property type="entry name" value="KS3_1"/>
    <property type="match status" value="1"/>
</dbReference>
<gene>
    <name evidence="18" type="ordered locus">Amet_2753</name>
</gene>
<dbReference type="UniPathway" id="UPA00094"/>
<organism evidence="18 19">
    <name type="scientific">Alkaliphilus metalliredigens (strain QYMF)</name>
    <dbReference type="NCBI Taxonomy" id="293826"/>
    <lineage>
        <taxon>Bacteria</taxon>
        <taxon>Bacillati</taxon>
        <taxon>Bacillota</taxon>
        <taxon>Clostridia</taxon>
        <taxon>Peptostreptococcales</taxon>
        <taxon>Natronincolaceae</taxon>
        <taxon>Alkaliphilus</taxon>
    </lineage>
</organism>
<dbReference type="NCBIfam" id="TIGR03150">
    <property type="entry name" value="fabF"/>
    <property type="match status" value="1"/>
</dbReference>
<dbReference type="InterPro" id="IPR016039">
    <property type="entry name" value="Thiolase-like"/>
</dbReference>
<dbReference type="InterPro" id="IPR020841">
    <property type="entry name" value="PKS_Beta-ketoAc_synthase_dom"/>
</dbReference>
<dbReference type="InterPro" id="IPR014030">
    <property type="entry name" value="Ketoacyl_synth_N"/>
</dbReference>
<feature type="domain" description="Ketosynthase family 3 (KS3)" evidence="17">
    <location>
        <begin position="2"/>
        <end position="410"/>
    </location>
</feature>
<dbReference type="Pfam" id="PF02801">
    <property type="entry name" value="Ketoacyl-synt_C"/>
    <property type="match status" value="1"/>
</dbReference>
<dbReference type="EMBL" id="CP000724">
    <property type="protein sequence ID" value="ABR48904.1"/>
    <property type="molecule type" value="Genomic_DNA"/>
</dbReference>
<keyword evidence="5 14" id="KW-0444">Lipid biosynthesis</keyword>
<evidence type="ECO:0000256" key="12">
    <source>
        <dbReference type="ARBA" id="ARBA00047318"/>
    </source>
</evidence>
<keyword evidence="8" id="KW-0443">Lipid metabolism</keyword>
<dbReference type="KEGG" id="amt:Amet_2753"/>
<keyword evidence="7" id="KW-0276">Fatty acid metabolism</keyword>
<dbReference type="OrthoDB" id="9808669at2"/>
<dbReference type="RefSeq" id="WP_012063876.1">
    <property type="nucleotide sequence ID" value="NC_009633.1"/>
</dbReference>
<dbReference type="SUPFAM" id="SSF53901">
    <property type="entry name" value="Thiolase-like"/>
    <property type="match status" value="2"/>
</dbReference>
<evidence type="ECO:0000256" key="3">
    <source>
        <dbReference type="ARBA" id="ARBA00012356"/>
    </source>
</evidence>
<dbReference type="Gene3D" id="3.40.47.10">
    <property type="match status" value="1"/>
</dbReference>
<dbReference type="HOGENOM" id="CLU_000022_69_2_9"/>
<dbReference type="Pfam" id="PF00109">
    <property type="entry name" value="ketoacyl-synt"/>
    <property type="match status" value="1"/>
</dbReference>
<evidence type="ECO:0000256" key="15">
    <source>
        <dbReference type="PIRSR" id="PIRSR000447-1"/>
    </source>
</evidence>
<evidence type="ECO:0000259" key="17">
    <source>
        <dbReference type="PROSITE" id="PS52004"/>
    </source>
</evidence>
<dbReference type="PIRSF" id="PIRSF000447">
    <property type="entry name" value="KAS_II"/>
    <property type="match status" value="1"/>
</dbReference>
<dbReference type="SMART" id="SM00825">
    <property type="entry name" value="PKS_KS"/>
    <property type="match status" value="1"/>
</dbReference>
<keyword evidence="6 14" id="KW-0808">Transferase</keyword>
<comment type="similarity">
    <text evidence="2 14 16">Belongs to the thiolase-like superfamily. Beta-ketoacyl-ACP synthases family.</text>
</comment>
<evidence type="ECO:0000256" key="16">
    <source>
        <dbReference type="RuleBase" id="RU003694"/>
    </source>
</evidence>
<accession>A6TRT6</accession>
<dbReference type="CDD" id="cd00834">
    <property type="entry name" value="KAS_I_II"/>
    <property type="match status" value="1"/>
</dbReference>
<comment type="function">
    <text evidence="11 14">Involved in the type II fatty acid elongation cycle. Catalyzes the elongation of a wide range of acyl-ACP by the addition of two carbons from malonyl-ACP to an acyl acceptor. Can efficiently catalyze the conversion of palmitoleoyl-ACP (cis-hexadec-9-enoyl-ACP) to cis-vaccenoyl-ACP (cis-octadec-11-enoyl-ACP), an essential step in the thermal regulation of fatty acid composition.</text>
</comment>
<dbReference type="EC" id="2.3.1.179" evidence="3 14"/>
<evidence type="ECO:0000256" key="10">
    <source>
        <dbReference type="ARBA" id="ARBA00023315"/>
    </source>
</evidence>
<evidence type="ECO:0000256" key="4">
    <source>
        <dbReference type="ARBA" id="ARBA00014657"/>
    </source>
</evidence>
<dbReference type="NCBIfam" id="NF005589">
    <property type="entry name" value="PRK07314.1"/>
    <property type="match status" value="1"/>
</dbReference>
<evidence type="ECO:0000313" key="19">
    <source>
        <dbReference type="Proteomes" id="UP000001572"/>
    </source>
</evidence>
<dbReference type="GO" id="GO:0004315">
    <property type="term" value="F:3-oxoacyl-[acyl-carrier-protein] synthase activity"/>
    <property type="evidence" value="ECO:0007669"/>
    <property type="project" value="UniProtKB-UniRule"/>
</dbReference>
<keyword evidence="9 14" id="KW-0275">Fatty acid biosynthesis</keyword>
<evidence type="ECO:0000256" key="9">
    <source>
        <dbReference type="ARBA" id="ARBA00023160"/>
    </source>
</evidence>
<evidence type="ECO:0000256" key="13">
    <source>
        <dbReference type="ARBA" id="ARBA00047659"/>
    </source>
</evidence>
<dbReference type="PANTHER" id="PTHR11712:SF336">
    <property type="entry name" value="3-OXOACYL-[ACYL-CARRIER-PROTEIN] SYNTHASE, MITOCHONDRIAL"/>
    <property type="match status" value="1"/>
</dbReference>
<dbReference type="InterPro" id="IPR018201">
    <property type="entry name" value="Ketoacyl_synth_AS"/>
</dbReference>
<dbReference type="PANTHER" id="PTHR11712">
    <property type="entry name" value="POLYKETIDE SYNTHASE-RELATED"/>
    <property type="match status" value="1"/>
</dbReference>
<dbReference type="NCBIfam" id="NF004970">
    <property type="entry name" value="PRK06333.1"/>
    <property type="match status" value="1"/>
</dbReference>
<comment type="catalytic activity">
    <reaction evidence="13 14">
        <text>a fatty acyl-[ACP] + malonyl-[ACP] + H(+) = a 3-oxoacyl-[ACP] + holo-[ACP] + CO2</text>
        <dbReference type="Rhea" id="RHEA:22836"/>
        <dbReference type="Rhea" id="RHEA-COMP:9623"/>
        <dbReference type="Rhea" id="RHEA-COMP:9685"/>
        <dbReference type="Rhea" id="RHEA-COMP:9916"/>
        <dbReference type="Rhea" id="RHEA-COMP:14125"/>
        <dbReference type="ChEBI" id="CHEBI:15378"/>
        <dbReference type="ChEBI" id="CHEBI:16526"/>
        <dbReference type="ChEBI" id="CHEBI:64479"/>
        <dbReference type="ChEBI" id="CHEBI:78449"/>
        <dbReference type="ChEBI" id="CHEBI:78776"/>
        <dbReference type="ChEBI" id="CHEBI:138651"/>
    </reaction>
</comment>
<keyword evidence="10 14" id="KW-0012">Acyltransferase</keyword>
<comment type="pathway">
    <text evidence="1 14">Lipid metabolism; fatty acid biosynthesis.</text>
</comment>
<evidence type="ECO:0000256" key="1">
    <source>
        <dbReference type="ARBA" id="ARBA00005194"/>
    </source>
</evidence>
<dbReference type="InterPro" id="IPR000794">
    <property type="entry name" value="Beta-ketoacyl_synthase"/>
</dbReference>
<dbReference type="GO" id="GO:0005829">
    <property type="term" value="C:cytosol"/>
    <property type="evidence" value="ECO:0007669"/>
    <property type="project" value="TreeGrafter"/>
</dbReference>
<protein>
    <recommendedName>
        <fullName evidence="4 14">3-oxoacyl-[acyl-carrier-protein] synthase 2</fullName>
        <ecNumber evidence="3 14">2.3.1.179</ecNumber>
    </recommendedName>
</protein>
<feature type="active site" description="For beta-ketoacyl synthase activity" evidence="15">
    <location>
        <position position="163"/>
    </location>
</feature>
<evidence type="ECO:0000256" key="14">
    <source>
        <dbReference type="PIRNR" id="PIRNR000447"/>
    </source>
</evidence>
<dbReference type="eggNOG" id="COG0304">
    <property type="taxonomic scope" value="Bacteria"/>
</dbReference>
<name>A6TRT6_ALKMQ</name>
<dbReference type="AlphaFoldDB" id="A6TRT6"/>
<dbReference type="InterPro" id="IPR018247">
    <property type="entry name" value="EF_Hand_1_Ca_BS"/>
</dbReference>
<evidence type="ECO:0000256" key="6">
    <source>
        <dbReference type="ARBA" id="ARBA00022679"/>
    </source>
</evidence>
<dbReference type="GO" id="GO:0006633">
    <property type="term" value="P:fatty acid biosynthetic process"/>
    <property type="evidence" value="ECO:0007669"/>
    <property type="project" value="UniProtKB-UniRule"/>
</dbReference>
<proteinExistence type="inferred from homology"/>
<comment type="catalytic activity">
    <reaction evidence="12 14">
        <text>(9Z)-hexadecenoyl-[ACP] + malonyl-[ACP] + H(+) = 3-oxo-(11Z)-octadecenoyl-[ACP] + holo-[ACP] + CO2</text>
        <dbReference type="Rhea" id="RHEA:55040"/>
        <dbReference type="Rhea" id="RHEA-COMP:9623"/>
        <dbReference type="Rhea" id="RHEA-COMP:9685"/>
        <dbReference type="Rhea" id="RHEA-COMP:10800"/>
        <dbReference type="Rhea" id="RHEA-COMP:14074"/>
        <dbReference type="ChEBI" id="CHEBI:15378"/>
        <dbReference type="ChEBI" id="CHEBI:16526"/>
        <dbReference type="ChEBI" id="CHEBI:64479"/>
        <dbReference type="ChEBI" id="CHEBI:78449"/>
        <dbReference type="ChEBI" id="CHEBI:83989"/>
        <dbReference type="ChEBI" id="CHEBI:138538"/>
        <dbReference type="EC" id="2.3.1.179"/>
    </reaction>
</comment>
<evidence type="ECO:0000256" key="11">
    <source>
        <dbReference type="ARBA" id="ARBA00024006"/>
    </source>
</evidence>
<dbReference type="InterPro" id="IPR017568">
    <property type="entry name" value="3-oxoacyl-ACP_synth-2"/>
</dbReference>
<dbReference type="STRING" id="293826.Amet_2753"/>